<reference evidence="2 3" key="1">
    <citation type="submission" date="2016-06" db="EMBL/GenBank/DDBJ databases">
        <title>The Draft Genome Sequence and Annotation of the Desert Woodrat Neotoma lepida.</title>
        <authorList>
            <person name="Campbell M."/>
            <person name="Oakeson K.F."/>
            <person name="Yandell M."/>
            <person name="Halpert J.R."/>
            <person name="Dearing D."/>
        </authorList>
    </citation>
    <scope>NUCLEOTIDE SEQUENCE [LARGE SCALE GENOMIC DNA]</scope>
    <source>
        <strain evidence="2">417</strain>
        <tissue evidence="2">Liver</tissue>
    </source>
</reference>
<feature type="region of interest" description="Disordered" evidence="1">
    <location>
        <begin position="1"/>
        <end position="20"/>
    </location>
</feature>
<proteinExistence type="predicted"/>
<evidence type="ECO:0000256" key="1">
    <source>
        <dbReference type="SAM" id="MobiDB-lite"/>
    </source>
</evidence>
<dbReference type="AlphaFoldDB" id="A0A1A6GIC7"/>
<accession>A0A1A6GIC7</accession>
<comment type="caution">
    <text evidence="2">The sequence shown here is derived from an EMBL/GenBank/DDBJ whole genome shotgun (WGS) entry which is preliminary data.</text>
</comment>
<name>A0A1A6GIC7_NEOLE</name>
<dbReference type="EMBL" id="LZPO01087659">
    <property type="protein sequence ID" value="OBS66023.1"/>
    <property type="molecule type" value="Genomic_DNA"/>
</dbReference>
<evidence type="ECO:0000313" key="3">
    <source>
        <dbReference type="Proteomes" id="UP000092124"/>
    </source>
</evidence>
<sequence>SSSAESTPPTDTREKKIAQNTNKGICSLEQQQRIHSLQTSQVAPPSSIYGMLILSQNKLKSISSLPNGWADSLQPQLAELFQAAQGVWDTYRAELFYAAR</sequence>
<feature type="non-terminal residue" evidence="2">
    <location>
        <position position="100"/>
    </location>
</feature>
<keyword evidence="3" id="KW-1185">Reference proteome</keyword>
<evidence type="ECO:0000313" key="2">
    <source>
        <dbReference type="EMBL" id="OBS66023.1"/>
    </source>
</evidence>
<feature type="non-terminal residue" evidence="2">
    <location>
        <position position="1"/>
    </location>
</feature>
<gene>
    <name evidence="2" type="ORF">A6R68_05437</name>
</gene>
<feature type="compositionally biased region" description="Polar residues" evidence="1">
    <location>
        <begin position="1"/>
        <end position="10"/>
    </location>
</feature>
<protein>
    <submittedName>
        <fullName evidence="2">Uncharacterized protein</fullName>
    </submittedName>
</protein>
<dbReference type="Proteomes" id="UP000092124">
    <property type="component" value="Unassembled WGS sequence"/>
</dbReference>
<organism evidence="2 3">
    <name type="scientific">Neotoma lepida</name>
    <name type="common">Desert woodrat</name>
    <dbReference type="NCBI Taxonomy" id="56216"/>
    <lineage>
        <taxon>Eukaryota</taxon>
        <taxon>Metazoa</taxon>
        <taxon>Chordata</taxon>
        <taxon>Craniata</taxon>
        <taxon>Vertebrata</taxon>
        <taxon>Euteleostomi</taxon>
        <taxon>Mammalia</taxon>
        <taxon>Eutheria</taxon>
        <taxon>Euarchontoglires</taxon>
        <taxon>Glires</taxon>
        <taxon>Rodentia</taxon>
        <taxon>Myomorpha</taxon>
        <taxon>Muroidea</taxon>
        <taxon>Cricetidae</taxon>
        <taxon>Neotominae</taxon>
        <taxon>Neotoma</taxon>
    </lineage>
</organism>